<reference evidence="2 3" key="1">
    <citation type="submission" date="2015-04" db="EMBL/GenBank/DDBJ databases">
        <authorList>
            <person name="Syromyatnikov M.Y."/>
            <person name="Popov V.N."/>
        </authorList>
    </citation>
    <scope>NUCLEOTIDE SEQUENCE [LARGE SCALE GENOMIC DNA]</scope>
</reference>
<gene>
    <name evidence="2" type="ORF">CLUMA_CG005677</name>
</gene>
<sequence>MQNVSAQPHINLFSQHQQKNTTKQFSSISSGRKAIVLFIFLRKYLLNKIALKYLTTHSFSVGGNMLHVA</sequence>
<accession>A0A1J1HVH6</accession>
<proteinExistence type="predicted"/>
<dbReference type="Proteomes" id="UP000183832">
    <property type="component" value="Unassembled WGS sequence"/>
</dbReference>
<dbReference type="AlphaFoldDB" id="A0A1J1HVH6"/>
<protein>
    <submittedName>
        <fullName evidence="2">CLUMA_CG005677, isoform A</fullName>
    </submittedName>
</protein>
<evidence type="ECO:0000313" key="2">
    <source>
        <dbReference type="EMBL" id="CRK92079.1"/>
    </source>
</evidence>
<evidence type="ECO:0000256" key="1">
    <source>
        <dbReference type="SAM" id="MobiDB-lite"/>
    </source>
</evidence>
<organism evidence="2 3">
    <name type="scientific">Clunio marinus</name>
    <dbReference type="NCBI Taxonomy" id="568069"/>
    <lineage>
        <taxon>Eukaryota</taxon>
        <taxon>Metazoa</taxon>
        <taxon>Ecdysozoa</taxon>
        <taxon>Arthropoda</taxon>
        <taxon>Hexapoda</taxon>
        <taxon>Insecta</taxon>
        <taxon>Pterygota</taxon>
        <taxon>Neoptera</taxon>
        <taxon>Endopterygota</taxon>
        <taxon>Diptera</taxon>
        <taxon>Nematocera</taxon>
        <taxon>Chironomoidea</taxon>
        <taxon>Chironomidae</taxon>
        <taxon>Clunio</taxon>
    </lineage>
</organism>
<keyword evidence="3" id="KW-1185">Reference proteome</keyword>
<feature type="region of interest" description="Disordered" evidence="1">
    <location>
        <begin position="1"/>
        <end position="25"/>
    </location>
</feature>
<name>A0A1J1HVH6_9DIPT</name>
<dbReference type="EMBL" id="CVRI01000023">
    <property type="protein sequence ID" value="CRK92079.1"/>
    <property type="molecule type" value="Genomic_DNA"/>
</dbReference>
<evidence type="ECO:0000313" key="3">
    <source>
        <dbReference type="Proteomes" id="UP000183832"/>
    </source>
</evidence>